<dbReference type="EMBL" id="CAJNOB010000023">
    <property type="protein sequence ID" value="CAF0698788.1"/>
    <property type="molecule type" value="Genomic_DNA"/>
</dbReference>
<evidence type="ECO:0000313" key="2">
    <source>
        <dbReference type="Proteomes" id="UP000663859"/>
    </source>
</evidence>
<reference evidence="1" key="1">
    <citation type="submission" date="2021-02" db="EMBL/GenBank/DDBJ databases">
        <authorList>
            <person name="Cremers G."/>
            <person name="Picone N."/>
        </authorList>
    </citation>
    <scope>NUCLEOTIDE SEQUENCE</scope>
    <source>
        <strain evidence="1">PQ17</strain>
    </source>
</reference>
<name>A0A8J2BQD5_9BACT</name>
<keyword evidence="2" id="KW-1185">Reference proteome</keyword>
<comment type="caution">
    <text evidence="1">The sequence shown here is derived from an EMBL/GenBank/DDBJ whole genome shotgun (WGS) entry which is preliminary data.</text>
</comment>
<dbReference type="AlphaFoldDB" id="A0A8J2BQD5"/>
<evidence type="ECO:0000313" key="1">
    <source>
        <dbReference type="EMBL" id="CAF0698788.1"/>
    </source>
</evidence>
<dbReference type="Proteomes" id="UP000663859">
    <property type="component" value="Unassembled WGS sequence"/>
</dbReference>
<sequence>MDLSRDWLWAYSSQNKGDTVPGGLRGWIEGDKRKIARERSCVQARTGCQIPLEPLRAEDPDWFFQRWTLLGTGNGCLWF</sequence>
<gene>
    <name evidence="1" type="ORF">MPNT_30019</name>
</gene>
<organism evidence="1 2">
    <name type="scientific">Candidatus Methylacidithermus pantelleriae</name>
    <dbReference type="NCBI Taxonomy" id="2744239"/>
    <lineage>
        <taxon>Bacteria</taxon>
        <taxon>Pseudomonadati</taxon>
        <taxon>Verrucomicrobiota</taxon>
        <taxon>Methylacidiphilae</taxon>
        <taxon>Methylacidiphilales</taxon>
        <taxon>Methylacidiphilaceae</taxon>
        <taxon>Candidatus Methylacidithermus</taxon>
    </lineage>
</organism>
<proteinExistence type="predicted"/>
<dbReference type="RefSeq" id="WP_174582032.1">
    <property type="nucleotide sequence ID" value="NZ_CAJNOB010000023.1"/>
</dbReference>
<protein>
    <submittedName>
        <fullName evidence="1">Uncharacterized protein</fullName>
    </submittedName>
</protein>
<accession>A0A8J2BQD5</accession>